<evidence type="ECO:0000313" key="8">
    <source>
        <dbReference type="Proteomes" id="UP000187166"/>
    </source>
</evidence>
<dbReference type="GO" id="GO:0003700">
    <property type="term" value="F:DNA-binding transcription factor activity"/>
    <property type="evidence" value="ECO:0007669"/>
    <property type="project" value="InterPro"/>
</dbReference>
<name>A0A1U7M1W2_9FIRM</name>
<gene>
    <name evidence="7" type="ORF">BIV18_08425</name>
</gene>
<evidence type="ECO:0000256" key="1">
    <source>
        <dbReference type="ARBA" id="ARBA00023015"/>
    </source>
</evidence>
<keyword evidence="3" id="KW-0804">Transcription</keyword>
<evidence type="ECO:0000313" key="7">
    <source>
        <dbReference type="EMBL" id="OLR65536.1"/>
    </source>
</evidence>
<dbReference type="GO" id="GO:0000160">
    <property type="term" value="P:phosphorelay signal transduction system"/>
    <property type="evidence" value="ECO:0007669"/>
    <property type="project" value="InterPro"/>
</dbReference>
<dbReference type="GO" id="GO:0043565">
    <property type="term" value="F:sequence-specific DNA binding"/>
    <property type="evidence" value="ECO:0007669"/>
    <property type="project" value="InterPro"/>
</dbReference>
<keyword evidence="2" id="KW-0238">DNA-binding</keyword>
<comment type="caution">
    <text evidence="7">The sequence shown here is derived from an EMBL/GenBank/DDBJ whole genome shotgun (WGS) entry which is preliminary data.</text>
</comment>
<organism evidence="7 8">
    <name type="scientific">Peptoniphilus porci</name>
    <dbReference type="NCBI Taxonomy" id="2652280"/>
    <lineage>
        <taxon>Bacteria</taxon>
        <taxon>Bacillati</taxon>
        <taxon>Bacillota</taxon>
        <taxon>Tissierellia</taxon>
        <taxon>Tissierellales</taxon>
        <taxon>Peptoniphilaceae</taxon>
        <taxon>Peptoniphilus</taxon>
    </lineage>
</organism>
<dbReference type="STRING" id="1465756.BIV18_08425"/>
<evidence type="ECO:0000256" key="3">
    <source>
        <dbReference type="ARBA" id="ARBA00023163"/>
    </source>
</evidence>
<evidence type="ECO:0000256" key="4">
    <source>
        <dbReference type="PROSITE-ProRule" id="PRU00169"/>
    </source>
</evidence>
<protein>
    <submittedName>
        <fullName evidence="7">AraC family transcriptional regulator</fullName>
    </submittedName>
</protein>
<dbReference type="Pfam" id="PF00072">
    <property type="entry name" value="Response_reg"/>
    <property type="match status" value="1"/>
</dbReference>
<keyword evidence="1" id="KW-0805">Transcription regulation</keyword>
<proteinExistence type="predicted"/>
<keyword evidence="8" id="KW-1185">Reference proteome</keyword>
<dbReference type="SUPFAM" id="SSF52172">
    <property type="entry name" value="CheY-like"/>
    <property type="match status" value="1"/>
</dbReference>
<dbReference type="SMART" id="SM00342">
    <property type="entry name" value="HTH_ARAC"/>
    <property type="match status" value="1"/>
</dbReference>
<comment type="caution">
    <text evidence="4">Lacks conserved residue(s) required for the propagation of feature annotation.</text>
</comment>
<sequence length="329" mass="39244">MYSVLLVSNQILIRTALKKTIERNKNFYIKDEVNTPKEAIDLINKENINIVFSEFMMPSMNGKDFIDVVKKENKDIKVFLVTFPSDLFSREYKNIDLNQVILRPITYEKVEEKLKLYEKDYKNFNEINLVLEMQKEVNMNDFFAVYEYLTKYIDKYDFKNKEVENKVQIKNSLKSIANRIINLNNITDEAKKIEKEIPITNAIVSDSRLCKNWMFKILEYYFKRKSTINYPILENVLLYIDKNISLSDVVKECNISQGYLSRLFKSEYNMTVVNFIHFKKINLAKEYIVLENQSISDVAFNLGYNEYGYFSKVFKKYEQETVEQFRKAR</sequence>
<feature type="domain" description="Response regulatory" evidence="6">
    <location>
        <begin position="3"/>
        <end position="118"/>
    </location>
</feature>
<dbReference type="Proteomes" id="UP000187166">
    <property type="component" value="Unassembled WGS sequence"/>
</dbReference>
<evidence type="ECO:0000256" key="2">
    <source>
        <dbReference type="ARBA" id="ARBA00023125"/>
    </source>
</evidence>
<dbReference type="InterPro" id="IPR018060">
    <property type="entry name" value="HTH_AraC"/>
</dbReference>
<reference evidence="7 8" key="1">
    <citation type="journal article" date="2016" name="Appl. Environ. Microbiol.">
        <title>Function and Phylogeny of Bacterial Butyryl Coenzyme A:Acetate Transferases and Their Diversity in the Proximal Colon of Swine.</title>
        <authorList>
            <person name="Trachsel J."/>
            <person name="Bayles D.O."/>
            <person name="Looft T."/>
            <person name="Levine U.Y."/>
            <person name="Allen H.K."/>
        </authorList>
    </citation>
    <scope>NUCLEOTIDE SEQUENCE [LARGE SCALE GENOMIC DNA]</scope>
    <source>
        <strain evidence="7 8">35-6-1</strain>
    </source>
</reference>
<evidence type="ECO:0000259" key="5">
    <source>
        <dbReference type="PROSITE" id="PS01124"/>
    </source>
</evidence>
<dbReference type="SUPFAM" id="SSF46689">
    <property type="entry name" value="Homeodomain-like"/>
    <property type="match status" value="1"/>
</dbReference>
<dbReference type="EMBL" id="MJIH01000001">
    <property type="protein sequence ID" value="OLR65536.1"/>
    <property type="molecule type" value="Genomic_DNA"/>
</dbReference>
<dbReference type="PANTHER" id="PTHR43280:SF2">
    <property type="entry name" value="HTH-TYPE TRANSCRIPTIONAL REGULATOR EXSA"/>
    <property type="match status" value="1"/>
</dbReference>
<dbReference type="PANTHER" id="PTHR43280">
    <property type="entry name" value="ARAC-FAMILY TRANSCRIPTIONAL REGULATOR"/>
    <property type="match status" value="1"/>
</dbReference>
<dbReference type="Gene3D" id="1.10.10.60">
    <property type="entry name" value="Homeodomain-like"/>
    <property type="match status" value="2"/>
</dbReference>
<dbReference type="PROSITE" id="PS01124">
    <property type="entry name" value="HTH_ARAC_FAMILY_2"/>
    <property type="match status" value="1"/>
</dbReference>
<dbReference type="InterPro" id="IPR011006">
    <property type="entry name" value="CheY-like_superfamily"/>
</dbReference>
<dbReference type="AlphaFoldDB" id="A0A1U7M1W2"/>
<dbReference type="Pfam" id="PF12833">
    <property type="entry name" value="HTH_18"/>
    <property type="match status" value="1"/>
</dbReference>
<accession>A0A1U7M1W2</accession>
<evidence type="ECO:0000259" key="6">
    <source>
        <dbReference type="PROSITE" id="PS50110"/>
    </source>
</evidence>
<dbReference type="InterPro" id="IPR009057">
    <property type="entry name" value="Homeodomain-like_sf"/>
</dbReference>
<dbReference type="InterPro" id="IPR001789">
    <property type="entry name" value="Sig_transdc_resp-reg_receiver"/>
</dbReference>
<dbReference type="PROSITE" id="PS50110">
    <property type="entry name" value="RESPONSE_REGULATORY"/>
    <property type="match status" value="1"/>
</dbReference>
<dbReference type="Gene3D" id="3.40.50.2300">
    <property type="match status" value="1"/>
</dbReference>
<feature type="domain" description="HTH araC/xylS-type" evidence="5">
    <location>
        <begin position="230"/>
        <end position="328"/>
    </location>
</feature>